<dbReference type="PANTHER" id="PTHR31793:SF27">
    <property type="entry name" value="NOVEL THIOESTERASE SUPERFAMILY DOMAIN AND SAPOSIN A-TYPE DOMAIN CONTAINING PROTEIN (0610012H03RIK)"/>
    <property type="match status" value="1"/>
</dbReference>
<reference evidence="3 4" key="1">
    <citation type="submission" date="2019-06" db="EMBL/GenBank/DDBJ databases">
        <title>Sequencing the genomes of 1000 actinobacteria strains.</title>
        <authorList>
            <person name="Klenk H.-P."/>
        </authorList>
    </citation>
    <scope>NUCLEOTIDE SEQUENCE [LARGE SCALE GENOMIC DNA]</scope>
    <source>
        <strain evidence="3 4">DSM 18082</strain>
    </source>
</reference>
<protein>
    <submittedName>
        <fullName evidence="3">Acyl-CoA thioester hydrolase</fullName>
    </submittedName>
</protein>
<dbReference type="InterPro" id="IPR050563">
    <property type="entry name" value="4-hydroxybenzoyl-CoA_TE"/>
</dbReference>
<comment type="similarity">
    <text evidence="1">Belongs to the 4-hydroxybenzoyl-CoA thioesterase family.</text>
</comment>
<dbReference type="OrthoDB" id="9799036at2"/>
<dbReference type="GO" id="GO:0047617">
    <property type="term" value="F:fatty acyl-CoA hydrolase activity"/>
    <property type="evidence" value="ECO:0007669"/>
    <property type="project" value="TreeGrafter"/>
</dbReference>
<evidence type="ECO:0000256" key="2">
    <source>
        <dbReference type="ARBA" id="ARBA00022801"/>
    </source>
</evidence>
<dbReference type="Gene3D" id="3.10.129.10">
    <property type="entry name" value="Hotdog Thioesterase"/>
    <property type="match status" value="1"/>
</dbReference>
<evidence type="ECO:0000313" key="3">
    <source>
        <dbReference type="EMBL" id="TQL60477.1"/>
    </source>
</evidence>
<name>A0A542ZJF0_9MICO</name>
<proteinExistence type="inferred from homology"/>
<dbReference type="RefSeq" id="WP_141788372.1">
    <property type="nucleotide sequence ID" value="NZ_BAAAKX010000021.1"/>
</dbReference>
<keyword evidence="4" id="KW-1185">Reference proteome</keyword>
<dbReference type="AlphaFoldDB" id="A0A542ZJF0"/>
<dbReference type="Pfam" id="PF13279">
    <property type="entry name" value="4HBT_2"/>
    <property type="match status" value="1"/>
</dbReference>
<keyword evidence="2 3" id="KW-0378">Hydrolase</keyword>
<dbReference type="PANTHER" id="PTHR31793">
    <property type="entry name" value="4-HYDROXYBENZOYL-COA THIOESTERASE FAMILY MEMBER"/>
    <property type="match status" value="1"/>
</dbReference>
<organism evidence="3 4">
    <name type="scientific">Oryzihumus leptocrescens</name>
    <dbReference type="NCBI Taxonomy" id="297536"/>
    <lineage>
        <taxon>Bacteria</taxon>
        <taxon>Bacillati</taxon>
        <taxon>Actinomycetota</taxon>
        <taxon>Actinomycetes</taxon>
        <taxon>Micrococcales</taxon>
        <taxon>Intrasporangiaceae</taxon>
        <taxon>Oryzihumus</taxon>
    </lineage>
</organism>
<comment type="caution">
    <text evidence="3">The sequence shown here is derived from an EMBL/GenBank/DDBJ whole genome shotgun (WGS) entry which is preliminary data.</text>
</comment>
<dbReference type="Proteomes" id="UP000319514">
    <property type="component" value="Unassembled WGS sequence"/>
</dbReference>
<evidence type="ECO:0000313" key="4">
    <source>
        <dbReference type="Proteomes" id="UP000319514"/>
    </source>
</evidence>
<gene>
    <name evidence="3" type="ORF">FB474_1872</name>
</gene>
<accession>A0A542ZJF0</accession>
<dbReference type="SUPFAM" id="SSF54637">
    <property type="entry name" value="Thioesterase/thiol ester dehydrase-isomerase"/>
    <property type="match status" value="1"/>
</dbReference>
<dbReference type="InterPro" id="IPR029069">
    <property type="entry name" value="HotDog_dom_sf"/>
</dbReference>
<dbReference type="CDD" id="cd00586">
    <property type="entry name" value="4HBT"/>
    <property type="match status" value="1"/>
</dbReference>
<sequence length="158" mass="17494">MSGDSAFGYPVDVRFFEVDSLGVVFNMWYLGWCDEAMSAYLEHLGHGYRTLRESGYDAVLRRAELDWVDSLQAFESARVRVRVEHIGSTSFRLGYDIERTSPGERDGQSCAHVSITYVCVTVADRAKAPIPLGLRTALEQDRSGQGVDPAVPARPTCG</sequence>
<dbReference type="EMBL" id="VFOQ01000001">
    <property type="protein sequence ID" value="TQL60477.1"/>
    <property type="molecule type" value="Genomic_DNA"/>
</dbReference>
<evidence type="ECO:0000256" key="1">
    <source>
        <dbReference type="ARBA" id="ARBA00005953"/>
    </source>
</evidence>